<feature type="compositionally biased region" description="Low complexity" evidence="1">
    <location>
        <begin position="215"/>
        <end position="225"/>
    </location>
</feature>
<feature type="region of interest" description="Disordered" evidence="1">
    <location>
        <begin position="109"/>
        <end position="234"/>
    </location>
</feature>
<dbReference type="EMBL" id="BAAATD010000004">
    <property type="protein sequence ID" value="GAA2598607.1"/>
    <property type="molecule type" value="Genomic_DNA"/>
</dbReference>
<evidence type="ECO:0000256" key="1">
    <source>
        <dbReference type="SAM" id="MobiDB-lite"/>
    </source>
</evidence>
<dbReference type="RefSeq" id="WP_344542127.1">
    <property type="nucleotide sequence ID" value="NZ_BAAATD010000004.1"/>
</dbReference>
<gene>
    <name evidence="3" type="ORF">GCM10010411_35200</name>
</gene>
<comment type="caution">
    <text evidence="3">The sequence shown here is derived from an EMBL/GenBank/DDBJ whole genome shotgun (WGS) entry which is preliminary data.</text>
</comment>
<keyword evidence="2" id="KW-1133">Transmembrane helix</keyword>
<sequence>MRIPKRVNAALDWAEKHFGALAVVVTLVAASAAALLAPPAVGLPVAGFVLGLAFGGFAVYTRMVKRIARVRSDVDDLLRENGALRHRNTVLSSGVITRESQVTQALVAIPEEPPEEDPQGTVRLPELPDETGGPVNRTQPLDDEVIDQAAKTGQPPAPREGDGEGATRPAKSLDTGGNKTTGTGANKTVGHKPGGAKPGGNKPGSGKRAGGKSGTGKAAGSKARTSGNSAGKNT</sequence>
<organism evidence="3 4">
    <name type="scientific">Actinomadura fulvescens</name>
    <dbReference type="NCBI Taxonomy" id="46160"/>
    <lineage>
        <taxon>Bacteria</taxon>
        <taxon>Bacillati</taxon>
        <taxon>Actinomycetota</taxon>
        <taxon>Actinomycetes</taxon>
        <taxon>Streptosporangiales</taxon>
        <taxon>Thermomonosporaceae</taxon>
        <taxon>Actinomadura</taxon>
    </lineage>
</organism>
<dbReference type="Proteomes" id="UP001501509">
    <property type="component" value="Unassembled WGS sequence"/>
</dbReference>
<feature type="compositionally biased region" description="Low complexity" evidence="1">
    <location>
        <begin position="175"/>
        <end position="188"/>
    </location>
</feature>
<name>A0ABP6C5N3_9ACTN</name>
<keyword evidence="2" id="KW-0472">Membrane</keyword>
<proteinExistence type="predicted"/>
<reference evidence="4" key="1">
    <citation type="journal article" date="2019" name="Int. J. Syst. Evol. Microbiol.">
        <title>The Global Catalogue of Microorganisms (GCM) 10K type strain sequencing project: providing services to taxonomists for standard genome sequencing and annotation.</title>
        <authorList>
            <consortium name="The Broad Institute Genomics Platform"/>
            <consortium name="The Broad Institute Genome Sequencing Center for Infectious Disease"/>
            <person name="Wu L."/>
            <person name="Ma J."/>
        </authorList>
    </citation>
    <scope>NUCLEOTIDE SEQUENCE [LARGE SCALE GENOMIC DNA]</scope>
    <source>
        <strain evidence="4">JCM 6833</strain>
    </source>
</reference>
<keyword evidence="4" id="KW-1185">Reference proteome</keyword>
<feature type="transmembrane region" description="Helical" evidence="2">
    <location>
        <begin position="43"/>
        <end position="61"/>
    </location>
</feature>
<evidence type="ECO:0000313" key="4">
    <source>
        <dbReference type="Proteomes" id="UP001501509"/>
    </source>
</evidence>
<feature type="transmembrane region" description="Helical" evidence="2">
    <location>
        <begin position="20"/>
        <end position="37"/>
    </location>
</feature>
<protein>
    <submittedName>
        <fullName evidence="3">Uncharacterized protein</fullName>
    </submittedName>
</protein>
<feature type="compositionally biased region" description="Gly residues" evidence="1">
    <location>
        <begin position="192"/>
        <end position="214"/>
    </location>
</feature>
<accession>A0ABP6C5N3</accession>
<evidence type="ECO:0000313" key="3">
    <source>
        <dbReference type="EMBL" id="GAA2598607.1"/>
    </source>
</evidence>
<keyword evidence="2" id="KW-0812">Transmembrane</keyword>
<evidence type="ECO:0000256" key="2">
    <source>
        <dbReference type="SAM" id="Phobius"/>
    </source>
</evidence>